<proteinExistence type="predicted"/>
<dbReference type="Proteomes" id="UP001549920">
    <property type="component" value="Unassembled WGS sequence"/>
</dbReference>
<evidence type="ECO:0000313" key="2">
    <source>
        <dbReference type="Proteomes" id="UP001549920"/>
    </source>
</evidence>
<organism evidence="1 2">
    <name type="scientific">Loxostege sticticalis</name>
    <name type="common">Beet webworm moth</name>
    <dbReference type="NCBI Taxonomy" id="481309"/>
    <lineage>
        <taxon>Eukaryota</taxon>
        <taxon>Metazoa</taxon>
        <taxon>Ecdysozoa</taxon>
        <taxon>Arthropoda</taxon>
        <taxon>Hexapoda</taxon>
        <taxon>Insecta</taxon>
        <taxon>Pterygota</taxon>
        <taxon>Neoptera</taxon>
        <taxon>Endopterygota</taxon>
        <taxon>Lepidoptera</taxon>
        <taxon>Glossata</taxon>
        <taxon>Ditrysia</taxon>
        <taxon>Pyraloidea</taxon>
        <taxon>Crambidae</taxon>
        <taxon>Pyraustinae</taxon>
        <taxon>Loxostege</taxon>
    </lineage>
</organism>
<keyword evidence="2" id="KW-1185">Reference proteome</keyword>
<reference evidence="1 2" key="1">
    <citation type="submission" date="2024-06" db="EMBL/GenBank/DDBJ databases">
        <title>A chromosome-level genome assembly of beet webworm, Loxostege sticticalis.</title>
        <authorList>
            <person name="Zhang Y."/>
        </authorList>
    </citation>
    <scope>NUCLEOTIDE SEQUENCE [LARGE SCALE GENOMIC DNA]</scope>
    <source>
        <strain evidence="1">AQ026</strain>
        <tissue evidence="1">Whole body</tissue>
    </source>
</reference>
<gene>
    <name evidence="1" type="ORF">ABMA27_012871</name>
</gene>
<dbReference type="EMBL" id="JBEUOH010000031">
    <property type="protein sequence ID" value="KAL0853103.1"/>
    <property type="molecule type" value="Genomic_DNA"/>
</dbReference>
<evidence type="ECO:0000313" key="1">
    <source>
        <dbReference type="EMBL" id="KAL0853103.1"/>
    </source>
</evidence>
<accession>A0ABR3H057</accession>
<sequence>MNGLTQEIGTLTMFDDEETVEDRYKRCGLLNVIQHIDIYGKFRSSYVEQSKSKILGNDSAMTITSISSSSGRFYNISDTLSDVTKTRSISAKLSKFSVTTRVSGLQPGHDKLSRRVRRSRLSTNKTNFRFGAFVSR</sequence>
<comment type="caution">
    <text evidence="1">The sequence shown here is derived from an EMBL/GenBank/DDBJ whole genome shotgun (WGS) entry which is preliminary data.</text>
</comment>
<protein>
    <submittedName>
        <fullName evidence="1">Uncharacterized protein</fullName>
    </submittedName>
</protein>
<name>A0ABR3H057_LOXSC</name>